<sequence length="380" mass="40800">MVTVLLTGATGFLGSRIAHALLTTRSEQVVVLGRGDPSRLRDRMTEALRVVGEGTLDGSLHRGLRCVSGDVTKPWLGLSPALYARLAGEVGAVWHCASDIALTGARERLCRVNVQGTAEVLAFAAVTPPACRLVHVSSIAVAGARPSGRVVESDLSDAHGFETHYDATKFEAECLVRQWAQSHGRPVVVLRPGIVAADRTLPEGAAGHPLSVLGRMLESIAHGGTGGIPAQRPEARRLGLRLRASAGASLNIIDDRYATEAMVRIGYDRRYEGAAAHTFHVVHPQPTPIGELLAVIEQQYPGLRIECADEEVPDRTDAEQYVAASLNGFLRYCRHQRAYDRSNTTAATPGLADPAPVDARFLRSALGFTRRGADHEIRTP</sequence>
<evidence type="ECO:0000313" key="3">
    <source>
        <dbReference type="Proteomes" id="UP000011205"/>
    </source>
</evidence>
<protein>
    <recommendedName>
        <fullName evidence="1">Thioester reductase (TE) domain-containing protein</fullName>
    </recommendedName>
</protein>
<dbReference type="PANTHER" id="PTHR43000">
    <property type="entry name" value="DTDP-D-GLUCOSE 4,6-DEHYDRATASE-RELATED"/>
    <property type="match status" value="1"/>
</dbReference>
<reference evidence="2 3" key="1">
    <citation type="journal article" date="2013" name="Genome Announc.">
        <title>Draft Genome Sequence of Streptomyces viridochromogenes Strain Tu57, Producer of Avilamycin.</title>
        <authorList>
            <person name="Gruning B.A."/>
            <person name="Erxleben A."/>
            <person name="Hahnlein A."/>
            <person name="Gunther S."/>
        </authorList>
    </citation>
    <scope>NUCLEOTIDE SEQUENCE [LARGE SCALE GENOMIC DNA]</scope>
    <source>
        <strain evidence="2 3">Tue57</strain>
    </source>
</reference>
<comment type="caution">
    <text evidence="2">The sequence shown here is derived from an EMBL/GenBank/DDBJ whole genome shotgun (WGS) entry which is preliminary data.</text>
</comment>
<feature type="domain" description="Thioester reductase (TE)" evidence="1">
    <location>
        <begin position="6"/>
        <end position="199"/>
    </location>
</feature>
<name>L8P3R2_STRVR</name>
<gene>
    <name evidence="2" type="ORF">STVIR_8244</name>
</gene>
<proteinExistence type="predicted"/>
<dbReference type="Gene3D" id="3.40.50.720">
    <property type="entry name" value="NAD(P)-binding Rossmann-like Domain"/>
    <property type="match status" value="1"/>
</dbReference>
<evidence type="ECO:0000259" key="1">
    <source>
        <dbReference type="Pfam" id="PF07993"/>
    </source>
</evidence>
<dbReference type="Pfam" id="PF07993">
    <property type="entry name" value="NAD_binding_4"/>
    <property type="match status" value="1"/>
</dbReference>
<organism evidence="2 3">
    <name type="scientific">Streptomyces viridochromogenes Tue57</name>
    <dbReference type="NCBI Taxonomy" id="1160705"/>
    <lineage>
        <taxon>Bacteria</taxon>
        <taxon>Bacillati</taxon>
        <taxon>Actinomycetota</taxon>
        <taxon>Actinomycetes</taxon>
        <taxon>Kitasatosporales</taxon>
        <taxon>Streptomycetaceae</taxon>
        <taxon>Streptomyces</taxon>
    </lineage>
</organism>
<dbReference type="InterPro" id="IPR036291">
    <property type="entry name" value="NAD(P)-bd_dom_sf"/>
</dbReference>
<dbReference type="PATRIC" id="fig|1160705.3.peg.8144"/>
<evidence type="ECO:0000313" key="2">
    <source>
        <dbReference type="EMBL" id="ELS50814.1"/>
    </source>
</evidence>
<dbReference type="Proteomes" id="UP000011205">
    <property type="component" value="Unassembled WGS sequence"/>
</dbReference>
<dbReference type="SUPFAM" id="SSF51735">
    <property type="entry name" value="NAD(P)-binding Rossmann-fold domains"/>
    <property type="match status" value="1"/>
</dbReference>
<dbReference type="InterPro" id="IPR013120">
    <property type="entry name" value="FAR_NAD-bd"/>
</dbReference>
<dbReference type="AlphaFoldDB" id="L8P3R2"/>
<dbReference type="EMBL" id="AMLP01000263">
    <property type="protein sequence ID" value="ELS50814.1"/>
    <property type="molecule type" value="Genomic_DNA"/>
</dbReference>
<accession>L8P3R2</accession>